<dbReference type="Gene3D" id="3.40.50.1820">
    <property type="entry name" value="alpha/beta hydrolase"/>
    <property type="match status" value="1"/>
</dbReference>
<evidence type="ECO:0000256" key="3">
    <source>
        <dbReference type="ARBA" id="ARBA00024293"/>
    </source>
</evidence>
<dbReference type="HOGENOM" id="CLU_070456_1_2_11"/>
<evidence type="ECO:0000256" key="2">
    <source>
        <dbReference type="ARBA" id="ARBA00015007"/>
    </source>
</evidence>
<dbReference type="eggNOG" id="COG3208">
    <property type="taxonomic scope" value="Bacteria"/>
</dbReference>
<dbReference type="PANTHER" id="PTHR11487:SF0">
    <property type="entry name" value="S-ACYL FATTY ACID SYNTHASE THIOESTERASE, MEDIUM CHAIN"/>
    <property type="match status" value="1"/>
</dbReference>
<dbReference type="Proteomes" id="UP000004816">
    <property type="component" value="Unassembled WGS sequence"/>
</dbReference>
<dbReference type="InterPro" id="IPR029058">
    <property type="entry name" value="AB_hydrolase_fold"/>
</dbReference>
<dbReference type="InterPro" id="IPR012223">
    <property type="entry name" value="TEII"/>
</dbReference>
<dbReference type="InterPro" id="IPR001031">
    <property type="entry name" value="Thioesterase"/>
</dbReference>
<gene>
    <name evidence="5" type="ORF">HMPREF9336_00129</name>
</gene>
<dbReference type="PANTHER" id="PTHR11487">
    <property type="entry name" value="THIOESTERASE"/>
    <property type="match status" value="1"/>
</dbReference>
<comment type="similarity">
    <text evidence="1">Belongs to the thioesterase family.</text>
</comment>
<dbReference type="AlphaFoldDB" id="E5XKW0"/>
<comment type="caution">
    <text evidence="5">The sequence shown here is derived from an EMBL/GenBank/DDBJ whole genome shotgun (WGS) entry which is preliminary data.</text>
</comment>
<dbReference type="STRING" id="679197.HMPREF9336_00129"/>
<sequence>MSGPSEATSAEPHAVGFRSQHAGQARAVVAFPPAGSDGRAFRPLASAFAALAPETSFHAIDPPGRGRAARTPPQDVRGFAELAAPAVAQLLPEGSDIRLFGHSFGGYVALEAARALLRSGAAPERLSLVLFASAPARQIARLAEELDDEERWPDRLRSLGGVPEQALASPFFRSLYLPAIRADLRAGRDYLLSAPSFAELSDVEVVVAAAEEDVVVRPEDMRSWLHSLPGACFATLPCGHFPDEAALPAVVALLAPARLS</sequence>
<comment type="catalytic activity">
    <reaction evidence="3">
        <text>a fatty acyl-CoA + H2O = a fatty acid + CoA + H(+)</text>
        <dbReference type="Rhea" id="RHEA:16781"/>
        <dbReference type="ChEBI" id="CHEBI:15377"/>
        <dbReference type="ChEBI" id="CHEBI:15378"/>
        <dbReference type="ChEBI" id="CHEBI:28868"/>
        <dbReference type="ChEBI" id="CHEBI:57287"/>
        <dbReference type="ChEBI" id="CHEBI:77636"/>
    </reaction>
</comment>
<dbReference type="SUPFAM" id="SSF53474">
    <property type="entry name" value="alpha/beta-Hydrolases"/>
    <property type="match status" value="1"/>
</dbReference>
<dbReference type="Pfam" id="PF00975">
    <property type="entry name" value="Thioesterase"/>
    <property type="match status" value="1"/>
</dbReference>
<name>E5XKW0_SEGRC</name>
<reference evidence="5 6" key="1">
    <citation type="journal article" date="2011" name="Stand. Genomic Sci.">
        <title>High quality draft genome sequence of Segniliparus rugosus CDC 945(T)= (ATCC BAA-974(T)).</title>
        <authorList>
            <person name="Earl A.M."/>
            <person name="Desjardins C.A."/>
            <person name="Fitzgerald M.G."/>
            <person name="Arachchi H.M."/>
            <person name="Zeng Q."/>
            <person name="Mehta T."/>
            <person name="Griggs A."/>
            <person name="Birren B.W."/>
            <person name="Toney N.C."/>
            <person name="Carr J."/>
            <person name="Posey J."/>
            <person name="Butler W.R."/>
        </authorList>
    </citation>
    <scope>NUCLEOTIDE SEQUENCE [LARGE SCALE GENOMIC DNA]</scope>
    <source>
        <strain evidence="6">ATCC BAA-974 / DSM 45345 / CCUG 50838 / CIP 108380 / JCM 13579 / CDC 945</strain>
    </source>
</reference>
<protein>
    <recommendedName>
        <fullName evidence="2">Thioesterase TesA</fullName>
    </recommendedName>
</protein>
<keyword evidence="6" id="KW-1185">Reference proteome</keyword>
<dbReference type="GO" id="GO:0008610">
    <property type="term" value="P:lipid biosynthetic process"/>
    <property type="evidence" value="ECO:0007669"/>
    <property type="project" value="TreeGrafter"/>
</dbReference>
<accession>E5XKW0</accession>
<proteinExistence type="inferred from homology"/>
<evidence type="ECO:0000256" key="1">
    <source>
        <dbReference type="ARBA" id="ARBA00007169"/>
    </source>
</evidence>
<dbReference type="RefSeq" id="WP_021030500.1">
    <property type="nucleotide sequence ID" value="NZ_KI391954.1"/>
</dbReference>
<evidence type="ECO:0000313" key="5">
    <source>
        <dbReference type="EMBL" id="EFV15010.2"/>
    </source>
</evidence>
<organism evidence="5 6">
    <name type="scientific">Segniliparus rugosus (strain ATCC BAA-974 / DSM 45345 / CCUG 50838 / CIP 108380 / JCM 13579 / CDC 945)</name>
    <dbReference type="NCBI Taxonomy" id="679197"/>
    <lineage>
        <taxon>Bacteria</taxon>
        <taxon>Bacillati</taxon>
        <taxon>Actinomycetota</taxon>
        <taxon>Actinomycetes</taxon>
        <taxon>Mycobacteriales</taxon>
        <taxon>Segniliparaceae</taxon>
        <taxon>Segniliparus</taxon>
    </lineage>
</organism>
<evidence type="ECO:0000313" key="6">
    <source>
        <dbReference type="Proteomes" id="UP000004816"/>
    </source>
</evidence>
<dbReference type="EMBL" id="ACZI02000003">
    <property type="protein sequence ID" value="EFV15010.2"/>
    <property type="molecule type" value="Genomic_DNA"/>
</dbReference>
<evidence type="ECO:0000259" key="4">
    <source>
        <dbReference type="Pfam" id="PF00975"/>
    </source>
</evidence>
<feature type="domain" description="Thioesterase" evidence="4">
    <location>
        <begin position="28"/>
        <end position="241"/>
    </location>
</feature>